<reference evidence="2" key="3">
    <citation type="submission" date="2025-09" db="UniProtKB">
        <authorList>
            <consortium name="Ensembl"/>
        </authorList>
    </citation>
    <scope>IDENTIFICATION</scope>
</reference>
<name>A0A4W5R4Y7_9TELE</name>
<dbReference type="PANTHER" id="PTHR33667:SF7">
    <property type="entry name" value="RIKEN CDNA 1810020O05 GENE"/>
    <property type="match status" value="1"/>
</dbReference>
<evidence type="ECO:0000313" key="2">
    <source>
        <dbReference type="Ensembl" id="ENSHHUP00000084961.1"/>
    </source>
</evidence>
<dbReference type="AlphaFoldDB" id="A0A4W5R4Y7"/>
<reference evidence="2" key="2">
    <citation type="submission" date="2025-08" db="UniProtKB">
        <authorList>
            <consortium name="Ensembl"/>
        </authorList>
    </citation>
    <scope>IDENTIFICATION</scope>
</reference>
<feature type="region of interest" description="Disordered" evidence="1">
    <location>
        <begin position="66"/>
        <end position="137"/>
    </location>
</feature>
<proteinExistence type="predicted"/>
<keyword evidence="3" id="KW-1185">Reference proteome</keyword>
<dbReference type="Ensembl" id="ENSHHUT00000087619.1">
    <property type="protein sequence ID" value="ENSHHUP00000084961.1"/>
    <property type="gene ID" value="ENSHHUG00000049251.1"/>
</dbReference>
<evidence type="ECO:0000313" key="3">
    <source>
        <dbReference type="Proteomes" id="UP000314982"/>
    </source>
</evidence>
<accession>A0A4W5R4Y7</accession>
<evidence type="ECO:0000256" key="1">
    <source>
        <dbReference type="SAM" id="MobiDB-lite"/>
    </source>
</evidence>
<dbReference type="InterPro" id="IPR035892">
    <property type="entry name" value="C2_domain_sf"/>
</dbReference>
<reference evidence="3" key="1">
    <citation type="submission" date="2018-06" db="EMBL/GenBank/DDBJ databases">
        <title>Genome assembly of Danube salmon.</title>
        <authorList>
            <person name="Macqueen D.J."/>
            <person name="Gundappa M.K."/>
        </authorList>
    </citation>
    <scope>NUCLEOTIDE SEQUENCE [LARGE SCALE GENOMIC DNA]</scope>
</reference>
<dbReference type="STRING" id="62062.ENSHHUP00000084961"/>
<dbReference type="GeneTree" id="ENSGT00990000205530"/>
<feature type="region of interest" description="Disordered" evidence="1">
    <location>
        <begin position="1"/>
        <end position="27"/>
    </location>
</feature>
<feature type="region of interest" description="Disordered" evidence="1">
    <location>
        <begin position="377"/>
        <end position="422"/>
    </location>
</feature>
<organism evidence="2 3">
    <name type="scientific">Hucho hucho</name>
    <name type="common">huchen</name>
    <dbReference type="NCBI Taxonomy" id="62062"/>
    <lineage>
        <taxon>Eukaryota</taxon>
        <taxon>Metazoa</taxon>
        <taxon>Chordata</taxon>
        <taxon>Craniata</taxon>
        <taxon>Vertebrata</taxon>
        <taxon>Euteleostomi</taxon>
        <taxon>Actinopterygii</taxon>
        <taxon>Neopterygii</taxon>
        <taxon>Teleostei</taxon>
        <taxon>Protacanthopterygii</taxon>
        <taxon>Salmoniformes</taxon>
        <taxon>Salmonidae</taxon>
        <taxon>Salmoninae</taxon>
        <taxon>Hucho</taxon>
    </lineage>
</organism>
<sequence length="422" mass="46500">MVYKLRKMFEKKNPRTRSSNKRGDALSTDFKRFSELNCVTVEPKASTTEVSSSAALNTGLLVSDTEQCGARSGGQDLQSVAKPDGPVEQEKEKDSASSKPAQKKSALDQSSKSVKETSKTTSKTTIPPMKAGSVKDKLGLPRKKALVKSTLETASHIEHIRRNGVASLELSCIYLLAGDRCLTDRLETCSSGVYEGLCSINLDRPLISEKLKAELNPLVITILSASSLPSSPVPVHVLEEKCLPVYCQYQFHNTTMHRTKGQEHSTNVYFNDVNVIMTGLLSPGELLEVLRGPPLEIEVHDRDRKLEKESTSPALFGTYPDDDKLSSVVLVSGKRTNHHLFRENSKHYDPCGLAKLNLNDLLQGQRSLKVNLPIRCSPPPQLLSSERSDWERKMASMPGTGEVDGPEQQPGHYFDANSQLKV</sequence>
<protein>
    <submittedName>
        <fullName evidence="2">Uncharacterized protein</fullName>
    </submittedName>
</protein>
<dbReference type="SUPFAM" id="SSF49562">
    <property type="entry name" value="C2 domain (Calcium/lipid-binding domain, CaLB)"/>
    <property type="match status" value="1"/>
</dbReference>
<dbReference type="PANTHER" id="PTHR33667">
    <property type="entry name" value="SI:DKEY-57N24.6"/>
    <property type="match status" value="1"/>
</dbReference>
<dbReference type="Proteomes" id="UP000314982">
    <property type="component" value="Unassembled WGS sequence"/>
</dbReference>